<evidence type="ECO:0000256" key="6">
    <source>
        <dbReference type="PIRSR" id="PIRSR600269-50"/>
    </source>
</evidence>
<dbReference type="Gene3D" id="2.70.98.20">
    <property type="entry name" value="Copper amine oxidase, catalytic domain"/>
    <property type="match status" value="1"/>
</dbReference>
<protein>
    <recommendedName>
        <fullName evidence="8">Amine oxidase</fullName>
        <ecNumber evidence="8">1.4.3.-</ecNumber>
    </recommendedName>
</protein>
<feature type="active site" description="Schiff-base intermediate with substrate; via topaquinone" evidence="6">
    <location>
        <position position="478"/>
    </location>
</feature>
<dbReference type="AlphaFoldDB" id="A0A8S3ZUJ4"/>
<dbReference type="Pfam" id="PF01179">
    <property type="entry name" value="Cu_amine_oxid"/>
    <property type="match status" value="1"/>
</dbReference>
<proteinExistence type="inferred from homology"/>
<dbReference type="Proteomes" id="UP000678393">
    <property type="component" value="Unassembled WGS sequence"/>
</dbReference>
<feature type="active site" description="Proton acceptor" evidence="6">
    <location>
        <position position="390"/>
    </location>
</feature>
<sequence length="782" mass="88233">MSLAVCLLLLTWSSSVSSGDCHFFQNLFCPVCGSKNPNNNVIDVSEPTNPSTFASLTTLELKAIRAYVQNDPNIKVSKPENATIVTSYLFSADLLLPPKADVLKFLDKNGRQPTRRARVVVFRGDKQPPVVEEYVCSPLPNISKCELLQLSSRKNPVNFNFRPGVELELQAALPLIYQLDQKLGPILLESFGERFTNCTQGRDCLTISKAPVGSGVLQDSSQRKTWLQAEYFLDYYQLHPLGFAVLFESTGSDASQWFISKVWYGDKLFNSVDEFIESYNNGSVTKVKLTKPINDKNLFSSMYRRGPEQPRYPQRPPTLVEPDGKRYSIKNDKVTYLDWTFNYHMSSRNGPAIYDVKFRGERIVYELAVSEIAVIYSGYMPFGNTANYVDSATGMGVSAKGLVPGADCPDTATLVSSVFLSEKKSEPDVYKTSICIFENNKGDPLRRHMSYNLDSGSFYGGMLDSNLVFRTALAVTNYDYIVDFVFHQNGVLEVQTLSAGYVVSVYYATAERPYGFQVYKNLLGNVHHHLFHFKVDLDIQGTSNRYKTLDLKEELRSPTAFPGKPYSQVKIVPTLKRTENEALLKYNFDEPKYHIVYNEARKNKLGEDKAYRLHVQGISKLLLREGVANENTFSWSRYQIVATTQKDGEISSSSPYGMYDSLEPTTNFTTFYSDNESIVDKDLVFWVALGNYHIPSSEDIPTTTTAGHKLSFALSPFNYFEQDPSMGSRDAIVIEHINPLLPPLGVTVDRHGNSRDQCLLPKPRLEEDLTQDPDRDLRSRNL</sequence>
<feature type="modified residue" description="2',4',5'-topaquinone" evidence="7">
    <location>
        <position position="478"/>
    </location>
</feature>
<evidence type="ECO:0000256" key="10">
    <source>
        <dbReference type="SAM" id="SignalP"/>
    </source>
</evidence>
<evidence type="ECO:0000259" key="13">
    <source>
        <dbReference type="Pfam" id="PF09248"/>
    </source>
</evidence>
<keyword evidence="2 8" id="KW-0479">Metal-binding</keyword>
<evidence type="ECO:0000256" key="5">
    <source>
        <dbReference type="ARBA" id="ARBA00023008"/>
    </source>
</evidence>
<evidence type="ECO:0000256" key="9">
    <source>
        <dbReference type="SAM" id="MobiDB-lite"/>
    </source>
</evidence>
<dbReference type="Pfam" id="PF02727">
    <property type="entry name" value="Cu_amine_oxidN2"/>
    <property type="match status" value="1"/>
</dbReference>
<evidence type="ECO:0000259" key="11">
    <source>
        <dbReference type="Pfam" id="PF01179"/>
    </source>
</evidence>
<evidence type="ECO:0000256" key="4">
    <source>
        <dbReference type="ARBA" id="ARBA00023002"/>
    </source>
</evidence>
<dbReference type="OrthoDB" id="5379943at2759"/>
<feature type="domain" description="DUF1965" evidence="13">
    <location>
        <begin position="238"/>
        <end position="288"/>
    </location>
</feature>
<feature type="chain" id="PRO_5035722392" description="Amine oxidase" evidence="10">
    <location>
        <begin position="19"/>
        <end position="782"/>
    </location>
</feature>
<dbReference type="SUPFAM" id="SSF54416">
    <property type="entry name" value="Amine oxidase N-terminal region"/>
    <property type="match status" value="2"/>
</dbReference>
<evidence type="ECO:0000256" key="3">
    <source>
        <dbReference type="ARBA" id="ARBA00022772"/>
    </source>
</evidence>
<dbReference type="PRINTS" id="PR00766">
    <property type="entry name" value="CUDAOXIDASE"/>
</dbReference>
<feature type="region of interest" description="Disordered" evidence="9">
    <location>
        <begin position="755"/>
        <end position="782"/>
    </location>
</feature>
<feature type="domain" description="Copper amine oxidase N2-terminal" evidence="12">
    <location>
        <begin position="60"/>
        <end position="141"/>
    </location>
</feature>
<evidence type="ECO:0000256" key="1">
    <source>
        <dbReference type="ARBA" id="ARBA00007983"/>
    </source>
</evidence>
<dbReference type="GO" id="GO:0048038">
    <property type="term" value="F:quinone binding"/>
    <property type="evidence" value="ECO:0007669"/>
    <property type="project" value="InterPro"/>
</dbReference>
<keyword evidence="5 8" id="KW-0186">Copper</keyword>
<dbReference type="InterPro" id="IPR015800">
    <property type="entry name" value="Cu_amine_oxidase_N2"/>
</dbReference>
<reference evidence="14" key="1">
    <citation type="submission" date="2021-04" db="EMBL/GenBank/DDBJ databases">
        <authorList>
            <consortium name="Molecular Ecology Group"/>
        </authorList>
    </citation>
    <scope>NUCLEOTIDE SEQUENCE</scope>
</reference>
<dbReference type="EMBL" id="CAJHNH020004779">
    <property type="protein sequence ID" value="CAG5131620.1"/>
    <property type="molecule type" value="Genomic_DNA"/>
</dbReference>
<dbReference type="Pfam" id="PF09248">
    <property type="entry name" value="DUF1965"/>
    <property type="match status" value="1"/>
</dbReference>
<evidence type="ECO:0000259" key="12">
    <source>
        <dbReference type="Pfam" id="PF02727"/>
    </source>
</evidence>
<dbReference type="GO" id="GO:0005507">
    <property type="term" value="F:copper ion binding"/>
    <property type="evidence" value="ECO:0007669"/>
    <property type="project" value="InterPro"/>
</dbReference>
<dbReference type="PANTHER" id="PTHR10638:SF20">
    <property type="entry name" value="AMINE OXIDASE"/>
    <property type="match status" value="1"/>
</dbReference>
<evidence type="ECO:0000256" key="7">
    <source>
        <dbReference type="PIRSR" id="PIRSR600269-51"/>
    </source>
</evidence>
<dbReference type="InterPro" id="IPR015328">
    <property type="entry name" value="DUF1965"/>
</dbReference>
<dbReference type="InterPro" id="IPR015798">
    <property type="entry name" value="Cu_amine_oxidase_C"/>
</dbReference>
<evidence type="ECO:0000256" key="2">
    <source>
        <dbReference type="ARBA" id="ARBA00022723"/>
    </source>
</evidence>
<comment type="cofactor">
    <cofactor evidence="8">
        <name>Cu cation</name>
        <dbReference type="ChEBI" id="CHEBI:23378"/>
    </cofactor>
    <text evidence="8">Contains 1 topaquinone per subunit.</text>
</comment>
<keyword evidence="10" id="KW-0732">Signal</keyword>
<dbReference type="PANTHER" id="PTHR10638">
    <property type="entry name" value="COPPER AMINE OXIDASE"/>
    <property type="match status" value="1"/>
</dbReference>
<keyword evidence="4 8" id="KW-0560">Oxidoreductase</keyword>
<comment type="caution">
    <text evidence="14">The sequence shown here is derived from an EMBL/GenBank/DDBJ whole genome shotgun (WGS) entry which is preliminary data.</text>
</comment>
<dbReference type="InterPro" id="IPR036460">
    <property type="entry name" value="Cu_amine_oxidase_C_sf"/>
</dbReference>
<accession>A0A8S3ZUJ4</accession>
<feature type="signal peptide" evidence="10">
    <location>
        <begin position="1"/>
        <end position="18"/>
    </location>
</feature>
<gene>
    <name evidence="14" type="ORF">CUNI_LOCUS17178</name>
</gene>
<dbReference type="InterPro" id="IPR000269">
    <property type="entry name" value="Cu_amine_oxidase"/>
</dbReference>
<feature type="compositionally biased region" description="Basic and acidic residues" evidence="9">
    <location>
        <begin position="763"/>
        <end position="782"/>
    </location>
</feature>
<organism evidence="14 15">
    <name type="scientific">Candidula unifasciata</name>
    <dbReference type="NCBI Taxonomy" id="100452"/>
    <lineage>
        <taxon>Eukaryota</taxon>
        <taxon>Metazoa</taxon>
        <taxon>Spiralia</taxon>
        <taxon>Lophotrochozoa</taxon>
        <taxon>Mollusca</taxon>
        <taxon>Gastropoda</taxon>
        <taxon>Heterobranchia</taxon>
        <taxon>Euthyneura</taxon>
        <taxon>Panpulmonata</taxon>
        <taxon>Eupulmonata</taxon>
        <taxon>Stylommatophora</taxon>
        <taxon>Helicina</taxon>
        <taxon>Helicoidea</taxon>
        <taxon>Geomitridae</taxon>
        <taxon>Candidula</taxon>
    </lineage>
</organism>
<dbReference type="SUPFAM" id="SSF49998">
    <property type="entry name" value="Amine oxidase catalytic domain"/>
    <property type="match status" value="1"/>
</dbReference>
<evidence type="ECO:0000256" key="8">
    <source>
        <dbReference type="RuleBase" id="RU000672"/>
    </source>
</evidence>
<feature type="domain" description="Copper amine oxidase catalytic" evidence="11">
    <location>
        <begin position="318"/>
        <end position="726"/>
    </location>
</feature>
<comment type="PTM">
    <text evidence="7 8">Topaquinone (TPQ) is generated by copper-dependent autoxidation of a specific tyrosyl residue.</text>
</comment>
<evidence type="ECO:0000313" key="15">
    <source>
        <dbReference type="Proteomes" id="UP000678393"/>
    </source>
</evidence>
<keyword evidence="15" id="KW-1185">Reference proteome</keyword>
<name>A0A8S3ZUJ4_9EUPU</name>
<dbReference type="GO" id="GO:0008131">
    <property type="term" value="F:primary methylamine oxidase activity"/>
    <property type="evidence" value="ECO:0007669"/>
    <property type="project" value="InterPro"/>
</dbReference>
<dbReference type="InterPro" id="IPR016182">
    <property type="entry name" value="Cu_amine_oxidase_N-reg"/>
</dbReference>
<dbReference type="GO" id="GO:0009308">
    <property type="term" value="P:amine metabolic process"/>
    <property type="evidence" value="ECO:0007669"/>
    <property type="project" value="UniProtKB-UniRule"/>
</dbReference>
<comment type="similarity">
    <text evidence="1 8">Belongs to the copper/topaquinone oxidase family.</text>
</comment>
<keyword evidence="3 6" id="KW-0801">TPQ</keyword>
<dbReference type="EC" id="1.4.3.-" evidence="8"/>
<dbReference type="GO" id="GO:0005886">
    <property type="term" value="C:plasma membrane"/>
    <property type="evidence" value="ECO:0007669"/>
    <property type="project" value="TreeGrafter"/>
</dbReference>
<dbReference type="Gene3D" id="3.10.450.40">
    <property type="match status" value="2"/>
</dbReference>
<evidence type="ECO:0000313" key="14">
    <source>
        <dbReference type="EMBL" id="CAG5131620.1"/>
    </source>
</evidence>